<dbReference type="EMBL" id="OUNR01000019">
    <property type="protein sequence ID" value="SPP66338.1"/>
    <property type="molecule type" value="Genomic_DNA"/>
</dbReference>
<reference evidence="3" key="1">
    <citation type="submission" date="2018-04" db="EMBL/GenBank/DDBJ databases">
        <authorList>
            <person name="Lucker S."/>
            <person name="Sakoula D."/>
        </authorList>
    </citation>
    <scope>NUCLEOTIDE SEQUENCE [LARGE SCALE GENOMIC DNA]</scope>
</reference>
<accession>A0A330LAP7</accession>
<dbReference type="PROSITE" id="PS51257">
    <property type="entry name" value="PROKAR_LIPOPROTEIN"/>
    <property type="match status" value="1"/>
</dbReference>
<dbReference type="RefSeq" id="WP_121990509.1">
    <property type="nucleotide sequence ID" value="NZ_OUNR01000019.1"/>
</dbReference>
<protein>
    <submittedName>
        <fullName evidence="2">Uncharacterized protein</fullName>
    </submittedName>
</protein>
<proteinExistence type="predicted"/>
<name>A0A330LAP7_9BACT</name>
<gene>
    <name evidence="2" type="ORF">NITLEN_60141</name>
</gene>
<organism evidence="2 3">
    <name type="scientific">Nitrospira lenta</name>
    <dbReference type="NCBI Taxonomy" id="1436998"/>
    <lineage>
        <taxon>Bacteria</taxon>
        <taxon>Pseudomonadati</taxon>
        <taxon>Nitrospirota</taxon>
        <taxon>Nitrospiria</taxon>
        <taxon>Nitrospirales</taxon>
        <taxon>Nitrospiraceae</taxon>
        <taxon>Nitrospira</taxon>
    </lineage>
</organism>
<evidence type="ECO:0000313" key="2">
    <source>
        <dbReference type="EMBL" id="SPP66338.1"/>
    </source>
</evidence>
<feature type="signal peptide" evidence="1">
    <location>
        <begin position="1"/>
        <end position="22"/>
    </location>
</feature>
<dbReference type="AlphaFoldDB" id="A0A330LAP7"/>
<evidence type="ECO:0000313" key="3">
    <source>
        <dbReference type="Proteomes" id="UP000248168"/>
    </source>
</evidence>
<dbReference type="InParanoid" id="A0A330LAP7"/>
<sequence>MRWPTGWLGIGIALGLSACAQAMPADAPVVERVLGDRALREQLVARGTQDEHFVHEVLHQLGQGPDGDRKLARLLAEHLHHHSTLERAVFQEVAAHQAFQDWILERLRGQQDPR</sequence>
<dbReference type="OrthoDB" id="9841435at2"/>
<dbReference type="Proteomes" id="UP000248168">
    <property type="component" value="Unassembled WGS sequence"/>
</dbReference>
<keyword evidence="1" id="KW-0732">Signal</keyword>
<feature type="chain" id="PRO_5016378878" evidence="1">
    <location>
        <begin position="23"/>
        <end position="114"/>
    </location>
</feature>
<keyword evidence="3" id="KW-1185">Reference proteome</keyword>
<evidence type="ECO:0000256" key="1">
    <source>
        <dbReference type="SAM" id="SignalP"/>
    </source>
</evidence>